<dbReference type="InterPro" id="IPR009908">
    <property type="entry name" value="Methylamine_util_MauE"/>
</dbReference>
<evidence type="ECO:0000256" key="4">
    <source>
        <dbReference type="ARBA" id="ARBA00023136"/>
    </source>
</evidence>
<evidence type="ECO:0000313" key="7">
    <source>
        <dbReference type="EMBL" id="MBD0834738.1"/>
    </source>
</evidence>
<keyword evidence="3 5" id="KW-1133">Transmembrane helix</keyword>
<name>A0A8J6QBW1_9FLAO</name>
<gene>
    <name evidence="7" type="ORF">ICJ84_04755</name>
</gene>
<keyword evidence="2 5" id="KW-0812">Transmembrane</keyword>
<feature type="transmembrane region" description="Helical" evidence="5">
    <location>
        <begin position="51"/>
        <end position="73"/>
    </location>
</feature>
<evidence type="ECO:0000259" key="6">
    <source>
        <dbReference type="Pfam" id="PF07291"/>
    </source>
</evidence>
<comment type="subcellular location">
    <subcellularLocation>
        <location evidence="1">Membrane</location>
        <topology evidence="1">Multi-pass membrane protein</topology>
    </subcellularLocation>
</comment>
<dbReference type="GO" id="GO:0016020">
    <property type="term" value="C:membrane"/>
    <property type="evidence" value="ECO:0007669"/>
    <property type="project" value="UniProtKB-SubCell"/>
</dbReference>
<feature type="domain" description="Methylamine utilisation protein MauE" evidence="6">
    <location>
        <begin position="1"/>
        <end position="136"/>
    </location>
</feature>
<evidence type="ECO:0000313" key="8">
    <source>
        <dbReference type="Proteomes" id="UP000602057"/>
    </source>
</evidence>
<reference evidence="7" key="1">
    <citation type="journal article" date="2013" name="Int. J. Syst. Evol. Microbiol.">
        <title>Aestuariibaculum suncheonense gen. nov., sp. nov., a marine bacterium of the family Flavobacteriaceae isolated from a tidal flat and emended descriptions of the genera Gaetbulibacter and Tamlana.</title>
        <authorList>
            <person name="Jeong S.H."/>
            <person name="Park M.S."/>
            <person name="Jin H.M."/>
            <person name="Lee K."/>
            <person name="Park W."/>
            <person name="Jeon C.O."/>
        </authorList>
    </citation>
    <scope>NUCLEOTIDE SEQUENCE</scope>
    <source>
        <strain evidence="7">SC17</strain>
    </source>
</reference>
<feature type="transmembrane region" description="Helical" evidence="5">
    <location>
        <begin position="7"/>
        <end position="25"/>
    </location>
</feature>
<comment type="caution">
    <text evidence="7">The sequence shown here is derived from an EMBL/GenBank/DDBJ whole genome shotgun (WGS) entry which is preliminary data.</text>
</comment>
<reference evidence="7" key="2">
    <citation type="submission" date="2020-09" db="EMBL/GenBank/DDBJ databases">
        <authorList>
            <person name="Wu Z."/>
        </authorList>
    </citation>
    <scope>NUCLEOTIDE SEQUENCE</scope>
    <source>
        <strain evidence="7">SC17</strain>
    </source>
</reference>
<dbReference type="RefSeq" id="WP_188215197.1">
    <property type="nucleotide sequence ID" value="NZ_BAABGH010000004.1"/>
</dbReference>
<evidence type="ECO:0000256" key="3">
    <source>
        <dbReference type="ARBA" id="ARBA00022989"/>
    </source>
</evidence>
<keyword evidence="4 5" id="KW-0472">Membrane</keyword>
<accession>A0A8J6QBW1</accession>
<dbReference type="AlphaFoldDB" id="A0A8J6QBW1"/>
<dbReference type="NCBIfam" id="NF045576">
    <property type="entry name" value="BT_3928_fam"/>
    <property type="match status" value="1"/>
</dbReference>
<evidence type="ECO:0000256" key="5">
    <source>
        <dbReference type="SAM" id="Phobius"/>
    </source>
</evidence>
<feature type="transmembrane region" description="Helical" evidence="5">
    <location>
        <begin position="120"/>
        <end position="136"/>
    </location>
</feature>
<feature type="transmembrane region" description="Helical" evidence="5">
    <location>
        <begin position="148"/>
        <end position="170"/>
    </location>
</feature>
<dbReference type="Proteomes" id="UP000602057">
    <property type="component" value="Unassembled WGS sequence"/>
</dbReference>
<dbReference type="EMBL" id="JACVXC010000001">
    <property type="protein sequence ID" value="MBD0834738.1"/>
    <property type="molecule type" value="Genomic_DNA"/>
</dbReference>
<feature type="transmembrane region" description="Helical" evidence="5">
    <location>
        <begin position="80"/>
        <end position="100"/>
    </location>
</feature>
<dbReference type="GO" id="GO:0030416">
    <property type="term" value="P:methylamine metabolic process"/>
    <property type="evidence" value="ECO:0007669"/>
    <property type="project" value="InterPro"/>
</dbReference>
<sequence>MKILVSLSRIFVGVLFIISGLIKLIDPLGFSYKLQEYFSPDVLNLPFLEPYALMISIFVVVFEVILGVFLLIGYKPKFTVWSLLGMIVFFTFLTFYSAYFDKVKDCGCFGDALKLTPWESFIKDVILLVFILVLFIGKKYITPVFTQLPTTILAMLSFIFCLWLGFHVLMHLPVVDFRAYKIGANIEEGMSVPEDAPKPVIEYSWKFNVNGTEEIIKTLGDYPSVEGDFVSVDTEVIEEGYQPPIYDFSIESDSENLTEYFLSEDNIIVIISYSLEKIEKEGAEKLKTFSKQAEGLGYTVIGLTASGDAAKQKVNEAYGLDFDWYLCDEKALKTVVRANPGLIEMDKGTIKQKVHWNDIETLQLPKVERKPKSFEELNKDNILYLIDGRESTKEEVDALEKTDSIKTLRFTIDDEVLDSLNTARHSSYVGFMNVILKKDSIN</sequence>
<evidence type="ECO:0000256" key="1">
    <source>
        <dbReference type="ARBA" id="ARBA00004141"/>
    </source>
</evidence>
<organism evidence="7 8">
    <name type="scientific">Aestuariibaculum suncheonense</name>
    <dbReference type="NCBI Taxonomy" id="1028745"/>
    <lineage>
        <taxon>Bacteria</taxon>
        <taxon>Pseudomonadati</taxon>
        <taxon>Bacteroidota</taxon>
        <taxon>Flavobacteriia</taxon>
        <taxon>Flavobacteriales</taxon>
        <taxon>Flavobacteriaceae</taxon>
    </lineage>
</organism>
<evidence type="ECO:0000256" key="2">
    <source>
        <dbReference type="ARBA" id="ARBA00022692"/>
    </source>
</evidence>
<keyword evidence="8" id="KW-1185">Reference proteome</keyword>
<dbReference type="Pfam" id="PF07291">
    <property type="entry name" value="MauE"/>
    <property type="match status" value="1"/>
</dbReference>
<protein>
    <submittedName>
        <fullName evidence="7">DoxX family protein</fullName>
    </submittedName>
</protein>
<proteinExistence type="predicted"/>